<dbReference type="PANTHER" id="PTHR43761">
    <property type="entry name" value="D-ISOMER SPECIFIC 2-HYDROXYACID DEHYDROGENASE FAMILY PROTEIN (AFU_ORTHOLOGUE AFUA_1G13630)"/>
    <property type="match status" value="1"/>
</dbReference>
<keyword evidence="2 4" id="KW-0560">Oxidoreductase</keyword>
<dbReference type="Pfam" id="PF02826">
    <property type="entry name" value="2-Hacid_dh_C"/>
    <property type="match status" value="1"/>
</dbReference>
<feature type="domain" description="D-isomer specific 2-hydroxyacid dehydrogenase NAD-binding" evidence="6">
    <location>
        <begin position="108"/>
        <end position="285"/>
    </location>
</feature>
<dbReference type="Proteomes" id="UP000598271">
    <property type="component" value="Unassembled WGS sequence"/>
</dbReference>
<dbReference type="RefSeq" id="WP_189562677.1">
    <property type="nucleotide sequence ID" value="NZ_BMXF01000001.1"/>
</dbReference>
<dbReference type="InterPro" id="IPR029753">
    <property type="entry name" value="D-isomer_DH_CS"/>
</dbReference>
<dbReference type="SUPFAM" id="SSF51735">
    <property type="entry name" value="NAD(P)-binding Rossmann-fold domains"/>
    <property type="match status" value="1"/>
</dbReference>
<evidence type="ECO:0000256" key="2">
    <source>
        <dbReference type="ARBA" id="ARBA00023002"/>
    </source>
</evidence>
<dbReference type="EMBL" id="BMXF01000001">
    <property type="protein sequence ID" value="GHB54208.1"/>
    <property type="molecule type" value="Genomic_DNA"/>
</dbReference>
<dbReference type="SUPFAM" id="SSF52283">
    <property type="entry name" value="Formate/glycerate dehydrogenase catalytic domain-like"/>
    <property type="match status" value="1"/>
</dbReference>
<name>A0A8J3D501_9BACT</name>
<protein>
    <submittedName>
        <fullName evidence="7">Glycerate dehydrogenase</fullName>
    </submittedName>
</protein>
<organism evidence="7 8">
    <name type="scientific">Persicitalea jodogahamensis</name>
    <dbReference type="NCBI Taxonomy" id="402147"/>
    <lineage>
        <taxon>Bacteria</taxon>
        <taxon>Pseudomonadati</taxon>
        <taxon>Bacteroidota</taxon>
        <taxon>Cytophagia</taxon>
        <taxon>Cytophagales</taxon>
        <taxon>Spirosomataceae</taxon>
        <taxon>Persicitalea</taxon>
    </lineage>
</organism>
<dbReference type="Pfam" id="PF00389">
    <property type="entry name" value="2-Hacid_dh"/>
    <property type="match status" value="1"/>
</dbReference>
<reference evidence="7 8" key="1">
    <citation type="journal article" date="2014" name="Int. J. Syst. Evol. Microbiol.">
        <title>Complete genome sequence of Corynebacterium casei LMG S-19264T (=DSM 44701T), isolated from a smear-ripened cheese.</title>
        <authorList>
            <consortium name="US DOE Joint Genome Institute (JGI-PGF)"/>
            <person name="Walter F."/>
            <person name="Albersmeier A."/>
            <person name="Kalinowski J."/>
            <person name="Ruckert C."/>
        </authorList>
    </citation>
    <scope>NUCLEOTIDE SEQUENCE [LARGE SCALE GENOMIC DNA]</scope>
    <source>
        <strain evidence="7 8">KCTC 12866</strain>
    </source>
</reference>
<dbReference type="FunFam" id="3.40.50.720:FF:000203">
    <property type="entry name" value="D-3-phosphoglycerate dehydrogenase (SerA)"/>
    <property type="match status" value="1"/>
</dbReference>
<dbReference type="Gene3D" id="3.40.50.720">
    <property type="entry name" value="NAD(P)-binding Rossmann-like Domain"/>
    <property type="match status" value="2"/>
</dbReference>
<dbReference type="GO" id="GO:0016616">
    <property type="term" value="F:oxidoreductase activity, acting on the CH-OH group of donors, NAD or NADP as acceptor"/>
    <property type="evidence" value="ECO:0007669"/>
    <property type="project" value="InterPro"/>
</dbReference>
<evidence type="ECO:0000313" key="8">
    <source>
        <dbReference type="Proteomes" id="UP000598271"/>
    </source>
</evidence>
<dbReference type="GO" id="GO:0051287">
    <property type="term" value="F:NAD binding"/>
    <property type="evidence" value="ECO:0007669"/>
    <property type="project" value="InterPro"/>
</dbReference>
<dbReference type="InterPro" id="IPR050418">
    <property type="entry name" value="D-iso_2-hydroxyacid_DH_PdxB"/>
</dbReference>
<evidence type="ECO:0000256" key="3">
    <source>
        <dbReference type="ARBA" id="ARBA00023027"/>
    </source>
</evidence>
<keyword evidence="8" id="KW-1185">Reference proteome</keyword>
<evidence type="ECO:0000256" key="4">
    <source>
        <dbReference type="RuleBase" id="RU003719"/>
    </source>
</evidence>
<dbReference type="CDD" id="cd12162">
    <property type="entry name" value="2-Hacid_dh_4"/>
    <property type="match status" value="1"/>
</dbReference>
<keyword evidence="3" id="KW-0520">NAD</keyword>
<evidence type="ECO:0000313" key="7">
    <source>
        <dbReference type="EMBL" id="GHB54208.1"/>
    </source>
</evidence>
<evidence type="ECO:0000256" key="1">
    <source>
        <dbReference type="ARBA" id="ARBA00005854"/>
    </source>
</evidence>
<dbReference type="PROSITE" id="PS00671">
    <property type="entry name" value="D_2_HYDROXYACID_DH_3"/>
    <property type="match status" value="1"/>
</dbReference>
<proteinExistence type="inferred from homology"/>
<dbReference type="InterPro" id="IPR006139">
    <property type="entry name" value="D-isomer_2_OHA_DH_cat_dom"/>
</dbReference>
<comment type="caution">
    <text evidence="7">The sequence shown here is derived from an EMBL/GenBank/DDBJ whole genome shotgun (WGS) entry which is preliminary data.</text>
</comment>
<sequence length="316" mass="33896">MNITYLDGHTLNPGDLSWGPLEELGNFTVYERTDSEDIVDRASDADIILSNKVVLSADILAQLPKLRYIGVTATGYNNVDLAAARKQGIVVTNVAGYSTSAVAQHTFSLLLGLTNHTELHSQSVRAGDWTNAADWCYWKTPLVEIAGKTIGLIGLGDIGTQVARIALAFGMRVLAHRKSKASAGVGIELVELDELFRESDVVSLHCPLTDDTSGIINAGSLAKMKPSAYLINTGRGGLINEQDLADALNADRIAGAAVDVLSTEPPKADNPLLTAKNCLITPHVAWAFFESRQRLMQMVADNIIAFQKGQPTNVVS</sequence>
<evidence type="ECO:0000259" key="5">
    <source>
        <dbReference type="Pfam" id="PF00389"/>
    </source>
</evidence>
<feature type="domain" description="D-isomer specific 2-hydroxyacid dehydrogenase catalytic" evidence="5">
    <location>
        <begin position="21"/>
        <end position="315"/>
    </location>
</feature>
<gene>
    <name evidence="7" type="ORF">GCM10007390_03950</name>
</gene>
<accession>A0A8J3D501</accession>
<dbReference type="PROSITE" id="PS00670">
    <property type="entry name" value="D_2_HYDROXYACID_DH_2"/>
    <property type="match status" value="1"/>
</dbReference>
<dbReference type="InterPro" id="IPR036291">
    <property type="entry name" value="NAD(P)-bd_dom_sf"/>
</dbReference>
<evidence type="ECO:0000259" key="6">
    <source>
        <dbReference type="Pfam" id="PF02826"/>
    </source>
</evidence>
<dbReference type="PANTHER" id="PTHR43761:SF1">
    <property type="entry name" value="D-ISOMER SPECIFIC 2-HYDROXYACID DEHYDROGENASE CATALYTIC DOMAIN-CONTAINING PROTEIN-RELATED"/>
    <property type="match status" value="1"/>
</dbReference>
<dbReference type="AlphaFoldDB" id="A0A8J3D501"/>
<dbReference type="InterPro" id="IPR006140">
    <property type="entry name" value="D-isomer_DH_NAD-bd"/>
</dbReference>
<comment type="similarity">
    <text evidence="1 4">Belongs to the D-isomer specific 2-hydroxyacid dehydrogenase family.</text>
</comment>